<evidence type="ECO:0000313" key="2">
    <source>
        <dbReference type="Proteomes" id="UP000196239"/>
    </source>
</evidence>
<dbReference type="KEGG" id="ndv:NDEV_1570"/>
<gene>
    <name evidence="1" type="ORF">NDEV_1570</name>
</gene>
<dbReference type="AlphaFoldDB" id="A0A128A4T5"/>
<keyword evidence="2" id="KW-1185">Reference proteome</keyword>
<evidence type="ECO:0000313" key="1">
    <source>
        <dbReference type="EMBL" id="CUR52332.1"/>
    </source>
</evidence>
<name>A0A128A4T5_9ARCH</name>
<protein>
    <submittedName>
        <fullName evidence="1">Uncharacterized protein</fullName>
    </submittedName>
</protein>
<dbReference type="EMBL" id="LN890280">
    <property type="protein sequence ID" value="CUR52332.1"/>
    <property type="molecule type" value="Genomic_DNA"/>
</dbReference>
<sequence>MHTIQVPYISFIHCALIKPQENFKVENSHTVRSKQASD</sequence>
<accession>A0A128A4T5</accession>
<organism evidence="1 2">
    <name type="scientific">Nitrosotalea devaniterrae</name>
    <dbReference type="NCBI Taxonomy" id="1078905"/>
    <lineage>
        <taxon>Archaea</taxon>
        <taxon>Nitrososphaerota</taxon>
        <taxon>Nitrososphaeria</taxon>
        <taxon>Nitrosotaleales</taxon>
        <taxon>Nitrosotaleaceae</taxon>
        <taxon>Nitrosotalea</taxon>
    </lineage>
</organism>
<proteinExistence type="predicted"/>
<reference evidence="2" key="1">
    <citation type="submission" date="2015-10" db="EMBL/GenBank/DDBJ databases">
        <authorList>
            <person name="Lehtovirta-Morley L.E."/>
            <person name="Vieille C."/>
        </authorList>
    </citation>
    <scope>NUCLEOTIDE SEQUENCE [LARGE SCALE GENOMIC DNA]</scope>
</reference>
<dbReference type="Proteomes" id="UP000196239">
    <property type="component" value="Chromosome 1"/>
</dbReference>